<accession>A0A176S5F3</accession>
<comment type="caution">
    <text evidence="1">The sequence shown here is derived from an EMBL/GenBank/DDBJ whole genome shotgun (WGS) entry which is preliminary data.</text>
</comment>
<name>A0A176S5F3_9GAMM</name>
<protein>
    <recommendedName>
        <fullName evidence="3">Transposase</fullName>
    </recommendedName>
</protein>
<proteinExistence type="predicted"/>
<keyword evidence="2" id="KW-1185">Reference proteome</keyword>
<sequence length="191" mass="21822">MRHKFFRQKLSMPGLLQELKSFFQTIKEPVIRKGAISLVDCLLSGLAIFSLKYPSLLQFDKSRLDPVSAHNLKTLYRIGTIPSDTYLRERLDELAASELQGAFTALIRQAQRSKVLERFSYSDSHYLLSIDGTGYFSSHEIHCKHCCEKHQRNGDITYYHQMLCAALVHPEHSHVLPLAPEPIIKPDGVKK</sequence>
<evidence type="ECO:0000313" key="1">
    <source>
        <dbReference type="EMBL" id="OAD23235.1"/>
    </source>
</evidence>
<dbReference type="Proteomes" id="UP000076962">
    <property type="component" value="Unassembled WGS sequence"/>
</dbReference>
<organism evidence="1 2">
    <name type="scientific">Candidatus Thiomargarita nelsonii</name>
    <dbReference type="NCBI Taxonomy" id="1003181"/>
    <lineage>
        <taxon>Bacteria</taxon>
        <taxon>Pseudomonadati</taxon>
        <taxon>Pseudomonadota</taxon>
        <taxon>Gammaproteobacteria</taxon>
        <taxon>Thiotrichales</taxon>
        <taxon>Thiotrichaceae</taxon>
        <taxon>Thiomargarita</taxon>
    </lineage>
</organism>
<dbReference type="AlphaFoldDB" id="A0A176S5F3"/>
<dbReference type="EMBL" id="LUTY01000477">
    <property type="protein sequence ID" value="OAD23235.1"/>
    <property type="molecule type" value="Genomic_DNA"/>
</dbReference>
<gene>
    <name evidence="1" type="ORF">THIOM_000938</name>
</gene>
<feature type="non-terminal residue" evidence="1">
    <location>
        <position position="191"/>
    </location>
</feature>
<evidence type="ECO:0000313" key="2">
    <source>
        <dbReference type="Proteomes" id="UP000076962"/>
    </source>
</evidence>
<evidence type="ECO:0008006" key="3">
    <source>
        <dbReference type="Google" id="ProtNLM"/>
    </source>
</evidence>
<reference evidence="1 2" key="1">
    <citation type="submission" date="2016-05" db="EMBL/GenBank/DDBJ databases">
        <title>Single-cell genome of chain-forming Candidatus Thiomargarita nelsonii and comparison to other large sulfur-oxidizing bacteria.</title>
        <authorList>
            <person name="Winkel M."/>
            <person name="Salman V."/>
            <person name="Woyke T."/>
            <person name="Schulz-Vogt H."/>
            <person name="Richter M."/>
            <person name="Flood B."/>
            <person name="Bailey J."/>
            <person name="Amann R."/>
            <person name="Mussmann M."/>
        </authorList>
    </citation>
    <scope>NUCLEOTIDE SEQUENCE [LARGE SCALE GENOMIC DNA]</scope>
    <source>
        <strain evidence="1 2">THI036</strain>
    </source>
</reference>